<feature type="region of interest" description="Disordered" evidence="1">
    <location>
        <begin position="1"/>
        <end position="125"/>
    </location>
</feature>
<organism evidence="2 3">
    <name type="scientific">Alligator mississippiensis</name>
    <name type="common">American alligator</name>
    <dbReference type="NCBI Taxonomy" id="8496"/>
    <lineage>
        <taxon>Eukaryota</taxon>
        <taxon>Metazoa</taxon>
        <taxon>Chordata</taxon>
        <taxon>Craniata</taxon>
        <taxon>Vertebrata</taxon>
        <taxon>Euteleostomi</taxon>
        <taxon>Archelosauria</taxon>
        <taxon>Archosauria</taxon>
        <taxon>Crocodylia</taxon>
        <taxon>Alligatoridae</taxon>
        <taxon>Alligatorinae</taxon>
        <taxon>Alligator</taxon>
    </lineage>
</organism>
<protein>
    <submittedName>
        <fullName evidence="2">Uncharacterized protein</fullName>
    </submittedName>
</protein>
<dbReference type="EMBL" id="AKHW03007000">
    <property type="protein sequence ID" value="KYO17398.1"/>
    <property type="molecule type" value="Genomic_DNA"/>
</dbReference>
<accession>A0A151LYS8</accession>
<reference evidence="2 3" key="1">
    <citation type="journal article" date="2012" name="Genome Biol.">
        <title>Sequencing three crocodilian genomes to illuminate the evolution of archosaurs and amniotes.</title>
        <authorList>
            <person name="St John J.A."/>
            <person name="Braun E.L."/>
            <person name="Isberg S.R."/>
            <person name="Miles L.G."/>
            <person name="Chong A.Y."/>
            <person name="Gongora J."/>
            <person name="Dalzell P."/>
            <person name="Moran C."/>
            <person name="Bed'hom B."/>
            <person name="Abzhanov A."/>
            <person name="Burgess S.C."/>
            <person name="Cooksey A.M."/>
            <person name="Castoe T.A."/>
            <person name="Crawford N.G."/>
            <person name="Densmore L.D."/>
            <person name="Drew J.C."/>
            <person name="Edwards S.V."/>
            <person name="Faircloth B.C."/>
            <person name="Fujita M.K."/>
            <person name="Greenwold M.J."/>
            <person name="Hoffmann F.G."/>
            <person name="Howard J.M."/>
            <person name="Iguchi T."/>
            <person name="Janes D.E."/>
            <person name="Khan S.Y."/>
            <person name="Kohno S."/>
            <person name="de Koning A.J."/>
            <person name="Lance S.L."/>
            <person name="McCarthy F.M."/>
            <person name="McCormack J.E."/>
            <person name="Merchant M.E."/>
            <person name="Peterson D.G."/>
            <person name="Pollock D.D."/>
            <person name="Pourmand N."/>
            <person name="Raney B.J."/>
            <person name="Roessler K.A."/>
            <person name="Sanford J.R."/>
            <person name="Sawyer R.H."/>
            <person name="Schmidt C.J."/>
            <person name="Triplett E.W."/>
            <person name="Tuberville T.D."/>
            <person name="Venegas-Anaya M."/>
            <person name="Howard J.T."/>
            <person name="Jarvis E.D."/>
            <person name="Guillette L.J.Jr."/>
            <person name="Glenn T.C."/>
            <person name="Green R.E."/>
            <person name="Ray D.A."/>
        </authorList>
    </citation>
    <scope>NUCLEOTIDE SEQUENCE [LARGE SCALE GENOMIC DNA]</scope>
    <source>
        <strain evidence="2">KSC_2009_1</strain>
    </source>
</reference>
<feature type="compositionally biased region" description="Polar residues" evidence="1">
    <location>
        <begin position="1"/>
        <end position="19"/>
    </location>
</feature>
<sequence length="148" mass="15937">MPNSQTPSLTAAWTGATSSPLPPKLGMGCPLPLSAEPDGTLLHPPQSLDCVHQPDPAHRQTRNCPSSPLGKKVGHHYSRTAIPRSSNTGLEELISRRGVPKQQPALQRRLYPCSQTPSPPPVWADRAAGASKEFFKSLKQEPLNSHIG</sequence>
<dbReference type="Proteomes" id="UP000050525">
    <property type="component" value="Unassembled WGS sequence"/>
</dbReference>
<dbReference type="AlphaFoldDB" id="A0A151LYS8"/>
<comment type="caution">
    <text evidence="2">The sequence shown here is derived from an EMBL/GenBank/DDBJ whole genome shotgun (WGS) entry which is preliminary data.</text>
</comment>
<name>A0A151LYS8_ALLMI</name>
<gene>
    <name evidence="2" type="ORF">Y1Q_0020022</name>
</gene>
<evidence type="ECO:0000313" key="2">
    <source>
        <dbReference type="EMBL" id="KYO17398.1"/>
    </source>
</evidence>
<evidence type="ECO:0000313" key="3">
    <source>
        <dbReference type="Proteomes" id="UP000050525"/>
    </source>
</evidence>
<evidence type="ECO:0000256" key="1">
    <source>
        <dbReference type="SAM" id="MobiDB-lite"/>
    </source>
</evidence>
<proteinExistence type="predicted"/>
<keyword evidence="3" id="KW-1185">Reference proteome</keyword>